<dbReference type="GO" id="GO:0051538">
    <property type="term" value="F:3 iron, 4 sulfur cluster binding"/>
    <property type="evidence" value="ECO:0007669"/>
    <property type="project" value="UniProtKB-KW"/>
</dbReference>
<keyword evidence="12 13" id="KW-0003">3Fe-4S</keyword>
<dbReference type="Gene3D" id="3.40.50.700">
    <property type="entry name" value="NADH:ubiquinone oxidoreductase-like, 20kDa subunit"/>
    <property type="match status" value="1"/>
</dbReference>
<dbReference type="PANTHER" id="PTHR30013:SF7">
    <property type="entry name" value="HYDROGENASE-2 SMALL CHAIN"/>
    <property type="match status" value="1"/>
</dbReference>
<feature type="binding site" evidence="13">
    <location>
        <position position="228"/>
    </location>
    <ligand>
        <name>[4Fe-4S] cluster</name>
        <dbReference type="ChEBI" id="CHEBI:49883"/>
        <label>2</label>
    </ligand>
</feature>
<keyword evidence="11 13" id="KW-0411">Iron-sulfur</keyword>
<keyword evidence="6 13" id="KW-0004">4Fe-4S</keyword>
<dbReference type="Pfam" id="PF14720">
    <property type="entry name" value="NiFe_hyd_SSU_C"/>
    <property type="match status" value="1"/>
</dbReference>
<evidence type="ECO:0000313" key="17">
    <source>
        <dbReference type="Proteomes" id="UP000287502"/>
    </source>
</evidence>
<dbReference type="GO" id="GO:0009055">
    <property type="term" value="F:electron transfer activity"/>
    <property type="evidence" value="ECO:0007669"/>
    <property type="project" value="TreeGrafter"/>
</dbReference>
<comment type="subcellular location">
    <subcellularLocation>
        <location evidence="3">Cell envelope</location>
    </subcellularLocation>
</comment>
<dbReference type="NCBIfam" id="TIGR00391">
    <property type="entry name" value="hydA"/>
    <property type="match status" value="1"/>
</dbReference>
<dbReference type="GO" id="GO:0030313">
    <property type="term" value="C:cell envelope"/>
    <property type="evidence" value="ECO:0007669"/>
    <property type="project" value="UniProtKB-SubCell"/>
</dbReference>
<feature type="binding site" evidence="13">
    <location>
        <position position="231"/>
    </location>
    <ligand>
        <name>[4Fe-4S] cluster</name>
        <dbReference type="ChEBI" id="CHEBI:49883"/>
        <label>2</label>
    </ligand>
</feature>
<dbReference type="AlphaFoldDB" id="A0A410K1X6"/>
<feature type="binding site" evidence="13">
    <location>
        <position position="293"/>
    </location>
    <ligand>
        <name>[3Fe-4S] cluster</name>
        <dbReference type="ChEBI" id="CHEBI:21137"/>
    </ligand>
</feature>
<comment type="subunit">
    <text evidence="5">Heterodimer of a large and a small subunit.</text>
</comment>
<dbReference type="InterPro" id="IPR006137">
    <property type="entry name" value="NADH_UbQ_OxRdtase-like_20kDa"/>
</dbReference>
<evidence type="ECO:0000256" key="8">
    <source>
        <dbReference type="ARBA" id="ARBA00022729"/>
    </source>
</evidence>
<dbReference type="InterPro" id="IPR037148">
    <property type="entry name" value="NiFe-Hase_small_C_sf"/>
</dbReference>
<feature type="binding site" evidence="13">
    <location>
        <position position="190"/>
    </location>
    <ligand>
        <name>[4Fe-4S] cluster</name>
        <dbReference type="ChEBI" id="CHEBI:49883"/>
        <label>1</label>
    </ligand>
</feature>
<name>A0A410K1X6_9BACT</name>
<accession>A0A410K1X6</accession>
<feature type="binding site" evidence="13">
    <location>
        <position position="256"/>
    </location>
    <ligand>
        <name>[4Fe-4S] cluster</name>
        <dbReference type="ChEBI" id="CHEBI:49883"/>
        <label>2</label>
    </ligand>
</feature>
<dbReference type="Gene3D" id="4.10.480.10">
    <property type="entry name" value="Cytochrome-c3 hydrogenase, C-terminal domain"/>
    <property type="match status" value="1"/>
</dbReference>
<evidence type="ECO:0000256" key="12">
    <source>
        <dbReference type="ARBA" id="ARBA00023291"/>
    </source>
</evidence>
<feature type="binding site" evidence="13">
    <location>
        <position position="58"/>
    </location>
    <ligand>
        <name>[4Fe-4S] cluster</name>
        <dbReference type="ChEBI" id="CHEBI:49883"/>
        <label>1</label>
    </ligand>
</feature>
<dbReference type="InterPro" id="IPR019546">
    <property type="entry name" value="TAT_signal_bac_arc"/>
</dbReference>
<comment type="cofactor">
    <cofactor evidence="2">
        <name>[4Fe-4S] cluster</name>
        <dbReference type="ChEBI" id="CHEBI:49883"/>
    </cofactor>
</comment>
<dbReference type="PIRSF" id="PIRSF000310">
    <property type="entry name" value="NiFe_hyd_ssu"/>
    <property type="match status" value="1"/>
</dbReference>
<evidence type="ECO:0000256" key="13">
    <source>
        <dbReference type="PIRSR" id="PIRSR000310-1"/>
    </source>
</evidence>
<keyword evidence="8" id="KW-0732">Signal</keyword>
<evidence type="ECO:0000256" key="1">
    <source>
        <dbReference type="ARBA" id="ARBA00001927"/>
    </source>
</evidence>
<dbReference type="Pfam" id="PF01058">
    <property type="entry name" value="Oxidored_q6"/>
    <property type="match status" value="1"/>
</dbReference>
<dbReference type="GO" id="GO:0008901">
    <property type="term" value="F:ferredoxin hydrogenase activity"/>
    <property type="evidence" value="ECO:0007669"/>
    <property type="project" value="InterPro"/>
</dbReference>
<evidence type="ECO:0000256" key="5">
    <source>
        <dbReference type="ARBA" id="ARBA00011771"/>
    </source>
</evidence>
<proteinExistence type="inferred from homology"/>
<dbReference type="PRINTS" id="PR00614">
    <property type="entry name" value="NIHGNASESMLL"/>
</dbReference>
<dbReference type="SUPFAM" id="SSF56770">
    <property type="entry name" value="HydA/Nqo6-like"/>
    <property type="match status" value="1"/>
</dbReference>
<feature type="domain" description="NADH:ubiquinone oxidoreductase-like 20kDa subunit" evidence="14">
    <location>
        <begin position="58"/>
        <end position="203"/>
    </location>
</feature>
<evidence type="ECO:0000256" key="6">
    <source>
        <dbReference type="ARBA" id="ARBA00022485"/>
    </source>
</evidence>
<dbReference type="KEGG" id="gtl:EP073_01275"/>
<evidence type="ECO:0000256" key="9">
    <source>
        <dbReference type="ARBA" id="ARBA00023002"/>
    </source>
</evidence>
<dbReference type="Proteomes" id="UP000287502">
    <property type="component" value="Chromosome"/>
</dbReference>
<dbReference type="GO" id="GO:0046872">
    <property type="term" value="F:metal ion binding"/>
    <property type="evidence" value="ECO:0007669"/>
    <property type="project" value="UniProtKB-KW"/>
</dbReference>
<sequence length="364" mass="39374">MGLREKLELLGVSRRDFLKFCTAVSATLALPPAMAPKVAEALEDDNRPPVIWLEFQSCSGDSESLLRSGRPKAGDLVLDVISLDYAEVLMAAAGHYAEQAKHDSMEKNKGKYVLIVEGSIPVDEDGIYCCIAGDTAVNHLKKAAAGAAMVIAVGNCASFGGIPAAYPNPTGAKGVADLVRGVPVVNLPGCPMNCDNLTALIVHYLIFGTLPALDNQLRPKFAHGKRIHDNCERRGHFDAGQYVEKWGDEAHRQGWCLYKMGCKGPQTWHNCPTLRWNDGLSWPVMAGHGCVGCSEPGFIDTMSPFYRRLPEVPGFGVESSATSIGLKLVGVATAFFAVHGVVSVIRNRGAVKKVEEEYYEKEEK</sequence>
<dbReference type="OrthoDB" id="9766729at2"/>
<dbReference type="NCBIfam" id="TIGR01409">
    <property type="entry name" value="TAT_signal_seq"/>
    <property type="match status" value="1"/>
</dbReference>
<evidence type="ECO:0000256" key="10">
    <source>
        <dbReference type="ARBA" id="ARBA00023004"/>
    </source>
</evidence>
<evidence type="ECO:0000256" key="7">
    <source>
        <dbReference type="ARBA" id="ARBA00022723"/>
    </source>
</evidence>
<dbReference type="InterPro" id="IPR006311">
    <property type="entry name" value="TAT_signal"/>
</dbReference>
<dbReference type="InterPro" id="IPR001821">
    <property type="entry name" value="NiFe_hydrogenase_ssu"/>
</dbReference>
<dbReference type="GO" id="GO:0016020">
    <property type="term" value="C:membrane"/>
    <property type="evidence" value="ECO:0007669"/>
    <property type="project" value="TreeGrafter"/>
</dbReference>
<dbReference type="PROSITE" id="PS51318">
    <property type="entry name" value="TAT"/>
    <property type="match status" value="1"/>
</dbReference>
<organism evidence="16 17">
    <name type="scientific">Geovibrio thiophilus</name>
    <dbReference type="NCBI Taxonomy" id="139438"/>
    <lineage>
        <taxon>Bacteria</taxon>
        <taxon>Pseudomonadati</taxon>
        <taxon>Deferribacterota</taxon>
        <taxon>Deferribacteres</taxon>
        <taxon>Deferribacterales</taxon>
        <taxon>Geovibrionaceae</taxon>
        <taxon>Geovibrio</taxon>
    </lineage>
</organism>
<feature type="domain" description="Cytochrome-c3 hydrogenase C-terminal" evidence="15">
    <location>
        <begin position="224"/>
        <end position="306"/>
    </location>
</feature>
<comment type="cofactor">
    <cofactor evidence="1">
        <name>[3Fe-4S] cluster</name>
        <dbReference type="ChEBI" id="CHEBI:21137"/>
    </cofactor>
</comment>
<comment type="similarity">
    <text evidence="4">Belongs to the [NiFe]/[NiFeSe] hydrogenase small subunit family.</text>
</comment>
<feature type="binding site" evidence="13">
    <location>
        <position position="290"/>
    </location>
    <ligand>
        <name>[3Fe-4S] cluster</name>
        <dbReference type="ChEBI" id="CHEBI:21137"/>
    </ligand>
</feature>
<keyword evidence="10 13" id="KW-0408">Iron</keyword>
<evidence type="ECO:0000259" key="14">
    <source>
        <dbReference type="Pfam" id="PF01058"/>
    </source>
</evidence>
<dbReference type="GO" id="GO:0009375">
    <property type="term" value="C:ferredoxin hydrogenase complex"/>
    <property type="evidence" value="ECO:0007669"/>
    <property type="project" value="InterPro"/>
</dbReference>
<evidence type="ECO:0000256" key="3">
    <source>
        <dbReference type="ARBA" id="ARBA00004196"/>
    </source>
</evidence>
<dbReference type="GO" id="GO:0009061">
    <property type="term" value="P:anaerobic respiration"/>
    <property type="evidence" value="ECO:0007669"/>
    <property type="project" value="TreeGrafter"/>
</dbReference>
<dbReference type="InterPro" id="IPR037024">
    <property type="entry name" value="NiFe_Hase_small_N_sf"/>
</dbReference>
<evidence type="ECO:0000313" key="16">
    <source>
        <dbReference type="EMBL" id="QAR34440.1"/>
    </source>
</evidence>
<keyword evidence="17" id="KW-1185">Reference proteome</keyword>
<feature type="binding site" evidence="13">
    <location>
        <position position="271"/>
    </location>
    <ligand>
        <name>[3Fe-4S] cluster</name>
        <dbReference type="ChEBI" id="CHEBI:21137"/>
    </ligand>
</feature>
<feature type="binding site" evidence="13">
    <location>
        <position position="262"/>
    </location>
    <ligand>
        <name>[4Fe-4S] cluster</name>
        <dbReference type="ChEBI" id="CHEBI:49883"/>
        <label>2</label>
    </ligand>
</feature>
<feature type="binding site" evidence="13">
    <location>
        <position position="156"/>
    </location>
    <ligand>
        <name>[4Fe-4S] cluster</name>
        <dbReference type="ChEBI" id="CHEBI:49883"/>
        <label>1</label>
    </ligand>
</feature>
<evidence type="ECO:0000256" key="2">
    <source>
        <dbReference type="ARBA" id="ARBA00001966"/>
    </source>
</evidence>
<dbReference type="GO" id="GO:0044569">
    <property type="term" value="C:[Ni-Fe] hydrogenase complex"/>
    <property type="evidence" value="ECO:0007669"/>
    <property type="project" value="TreeGrafter"/>
</dbReference>
<reference evidence="16 17" key="1">
    <citation type="submission" date="2019-01" db="EMBL/GenBank/DDBJ databases">
        <title>Geovibrio thiophilus DSM 11263, complete genome.</title>
        <authorList>
            <person name="Spring S."/>
            <person name="Bunk B."/>
            <person name="Sproer C."/>
        </authorList>
    </citation>
    <scope>NUCLEOTIDE SEQUENCE [LARGE SCALE GENOMIC DNA]</scope>
    <source>
        <strain evidence="16 17">DSM 11263</strain>
    </source>
</reference>
<evidence type="ECO:0000256" key="4">
    <source>
        <dbReference type="ARBA" id="ARBA00006605"/>
    </source>
</evidence>
<keyword evidence="7 13" id="KW-0479">Metal-binding</keyword>
<dbReference type="InterPro" id="IPR027394">
    <property type="entry name" value="Cytochrome-c3_hydrogenase_C"/>
</dbReference>
<protein>
    <submittedName>
        <fullName evidence="16">Twin-arginine translocation signal domain-containing protein</fullName>
    </submittedName>
</protein>
<dbReference type="EMBL" id="CP035108">
    <property type="protein sequence ID" value="QAR34440.1"/>
    <property type="molecule type" value="Genomic_DNA"/>
</dbReference>
<keyword evidence="9" id="KW-0560">Oxidoreductase</keyword>
<dbReference type="GO" id="GO:0051539">
    <property type="term" value="F:4 iron, 4 sulfur cluster binding"/>
    <property type="evidence" value="ECO:0007669"/>
    <property type="project" value="UniProtKB-KW"/>
</dbReference>
<gene>
    <name evidence="16" type="ORF">EP073_01275</name>
</gene>
<dbReference type="PANTHER" id="PTHR30013">
    <property type="entry name" value="NIFE / NIFESE HYDROGENASE SMALL SUBUNIT FAMILY MEMBER"/>
    <property type="match status" value="1"/>
</dbReference>
<evidence type="ECO:0000259" key="15">
    <source>
        <dbReference type="Pfam" id="PF14720"/>
    </source>
</evidence>
<evidence type="ECO:0000256" key="11">
    <source>
        <dbReference type="ARBA" id="ARBA00023014"/>
    </source>
</evidence>